<dbReference type="RefSeq" id="XP_046068032.1">
    <property type="nucleotide sequence ID" value="XM_046219145.1"/>
</dbReference>
<comment type="similarity">
    <text evidence="2">Belongs to the major facilitator superfamily.</text>
</comment>
<dbReference type="InterPro" id="IPR011701">
    <property type="entry name" value="MFS"/>
</dbReference>
<reference evidence="8" key="1">
    <citation type="submission" date="2021-12" db="EMBL/GenBank/DDBJ databases">
        <title>Convergent genome expansion in fungi linked to evolution of root-endophyte symbiosis.</title>
        <authorList>
            <consortium name="DOE Joint Genome Institute"/>
            <person name="Ke Y.-H."/>
            <person name="Bonito G."/>
            <person name="Liao H.-L."/>
            <person name="Looney B."/>
            <person name="Rojas-Flechas A."/>
            <person name="Nash J."/>
            <person name="Hameed K."/>
            <person name="Schadt C."/>
            <person name="Martin F."/>
            <person name="Crous P.W."/>
            <person name="Miettinen O."/>
            <person name="Magnuson J.K."/>
            <person name="Labbe J."/>
            <person name="Jacobson D."/>
            <person name="Doktycz M.J."/>
            <person name="Veneault-Fourrey C."/>
            <person name="Kuo A."/>
            <person name="Mondo S."/>
            <person name="Calhoun S."/>
            <person name="Riley R."/>
            <person name="Ohm R."/>
            <person name="LaButti K."/>
            <person name="Andreopoulos B."/>
            <person name="Pangilinan J."/>
            <person name="Nolan M."/>
            <person name="Tritt A."/>
            <person name="Clum A."/>
            <person name="Lipzen A."/>
            <person name="Daum C."/>
            <person name="Barry K."/>
            <person name="Grigoriev I.V."/>
            <person name="Vilgalys R."/>
        </authorList>
    </citation>
    <scope>NUCLEOTIDE SEQUENCE</scope>
    <source>
        <strain evidence="8">PMI_201</strain>
    </source>
</reference>
<dbReference type="GeneID" id="70249432"/>
<keyword evidence="5 6" id="KW-0472">Membrane</keyword>
<gene>
    <name evidence="8" type="ORF">BGW36DRAFT_410555</name>
</gene>
<dbReference type="FunFam" id="1.20.1250.20:FF:000011">
    <property type="entry name" value="MFS multidrug transporter, putative"/>
    <property type="match status" value="1"/>
</dbReference>
<evidence type="ECO:0000256" key="3">
    <source>
        <dbReference type="ARBA" id="ARBA00022692"/>
    </source>
</evidence>
<keyword evidence="3 6" id="KW-0812">Transmembrane</keyword>
<evidence type="ECO:0000256" key="1">
    <source>
        <dbReference type="ARBA" id="ARBA00004141"/>
    </source>
</evidence>
<organism evidence="8 9">
    <name type="scientific">Talaromyces proteolyticus</name>
    <dbReference type="NCBI Taxonomy" id="1131652"/>
    <lineage>
        <taxon>Eukaryota</taxon>
        <taxon>Fungi</taxon>
        <taxon>Dikarya</taxon>
        <taxon>Ascomycota</taxon>
        <taxon>Pezizomycotina</taxon>
        <taxon>Eurotiomycetes</taxon>
        <taxon>Eurotiomycetidae</taxon>
        <taxon>Eurotiales</taxon>
        <taxon>Trichocomaceae</taxon>
        <taxon>Talaromyces</taxon>
        <taxon>Talaromyces sect. Bacilispori</taxon>
    </lineage>
</organism>
<dbReference type="InterPro" id="IPR020846">
    <property type="entry name" value="MFS_dom"/>
</dbReference>
<dbReference type="PANTHER" id="PTHR23502">
    <property type="entry name" value="MAJOR FACILITATOR SUPERFAMILY"/>
    <property type="match status" value="1"/>
</dbReference>
<evidence type="ECO:0000313" key="9">
    <source>
        <dbReference type="Proteomes" id="UP001201262"/>
    </source>
</evidence>
<feature type="transmembrane region" description="Helical" evidence="6">
    <location>
        <begin position="320"/>
        <end position="346"/>
    </location>
</feature>
<dbReference type="EMBL" id="JAJTJA010000011">
    <property type="protein sequence ID" value="KAH8692035.1"/>
    <property type="molecule type" value="Genomic_DNA"/>
</dbReference>
<evidence type="ECO:0000256" key="5">
    <source>
        <dbReference type="ARBA" id="ARBA00023136"/>
    </source>
</evidence>
<feature type="transmembrane region" description="Helical" evidence="6">
    <location>
        <begin position="20"/>
        <end position="42"/>
    </location>
</feature>
<evidence type="ECO:0000313" key="8">
    <source>
        <dbReference type="EMBL" id="KAH8692035.1"/>
    </source>
</evidence>
<dbReference type="CDD" id="cd17323">
    <property type="entry name" value="MFS_Tpo1_MDR_like"/>
    <property type="match status" value="1"/>
</dbReference>
<feature type="transmembrane region" description="Helical" evidence="6">
    <location>
        <begin position="210"/>
        <end position="234"/>
    </location>
</feature>
<accession>A0AAD4PUB0</accession>
<comment type="caution">
    <text evidence="8">The sequence shown here is derived from an EMBL/GenBank/DDBJ whole genome shotgun (WGS) entry which is preliminary data.</text>
</comment>
<protein>
    <submittedName>
        <fullName evidence="8">Major facilitator superfamily domain-containing protein</fullName>
    </submittedName>
</protein>
<feature type="transmembrane region" description="Helical" evidence="6">
    <location>
        <begin position="387"/>
        <end position="407"/>
    </location>
</feature>
<feature type="domain" description="Major facilitator superfamily (MFS) profile" evidence="7">
    <location>
        <begin position="1"/>
        <end position="413"/>
    </location>
</feature>
<dbReference type="InterPro" id="IPR036259">
    <property type="entry name" value="MFS_trans_sf"/>
</dbReference>
<evidence type="ECO:0000256" key="2">
    <source>
        <dbReference type="ARBA" id="ARBA00008335"/>
    </source>
</evidence>
<dbReference type="Gene3D" id="1.20.1250.20">
    <property type="entry name" value="MFS general substrate transporter like domains"/>
    <property type="match status" value="1"/>
</dbReference>
<feature type="transmembrane region" description="Helical" evidence="6">
    <location>
        <begin position="110"/>
        <end position="133"/>
    </location>
</feature>
<evidence type="ECO:0000256" key="4">
    <source>
        <dbReference type="ARBA" id="ARBA00022989"/>
    </source>
</evidence>
<evidence type="ECO:0000256" key="6">
    <source>
        <dbReference type="SAM" id="Phobius"/>
    </source>
</evidence>
<evidence type="ECO:0000259" key="7">
    <source>
        <dbReference type="PROSITE" id="PS50850"/>
    </source>
</evidence>
<dbReference type="GO" id="GO:0016020">
    <property type="term" value="C:membrane"/>
    <property type="evidence" value="ECO:0007669"/>
    <property type="project" value="UniProtKB-SubCell"/>
</dbReference>
<keyword evidence="4 6" id="KW-1133">Transmembrane helix</keyword>
<dbReference type="Proteomes" id="UP001201262">
    <property type="component" value="Unassembled WGS sequence"/>
</dbReference>
<feature type="transmembrane region" description="Helical" evidence="6">
    <location>
        <begin position="246"/>
        <end position="273"/>
    </location>
</feature>
<dbReference type="PROSITE" id="PS50850">
    <property type="entry name" value="MFS"/>
    <property type="match status" value="1"/>
</dbReference>
<dbReference type="GO" id="GO:0022857">
    <property type="term" value="F:transmembrane transporter activity"/>
    <property type="evidence" value="ECO:0007669"/>
    <property type="project" value="InterPro"/>
</dbReference>
<dbReference type="Pfam" id="PF07690">
    <property type="entry name" value="MFS_1"/>
    <property type="match status" value="1"/>
</dbReference>
<comment type="subcellular location">
    <subcellularLocation>
        <location evidence="1">Membrane</location>
        <topology evidence="1">Multi-pass membrane protein</topology>
    </subcellularLocation>
</comment>
<dbReference type="PANTHER" id="PTHR23502:SF68">
    <property type="entry name" value="MULTIDRUG TRANSPORTER, PUTATIVE (AFU_ORTHOLOGUE AFUA_3G01120)-RELATED"/>
    <property type="match status" value="1"/>
</dbReference>
<sequence>MFALGVSEVMTDFNTSNNYLSALVVSIYVLGFAFGPLFWAPLSEIYGRWICYSVSNILYIIFTIACAVSTNMSMLIVFRFLAGCFGSSALAIGGGTVTDMFPVQHRGVALSLYTLGPICGPAIGPVIGGFVSAAKGWRWIFWVLSILGGAVTFLQVFYMRETSATIILRRKAKRLRKTSGNSAIISKIDADKRASGSQILLQGLVRPLKLMLLSPISFLLSIATAFIYGLLYLLLTTLPMVFEEGYGFGVGITGVTYVGLGIGNLIGLFVFSLTSDRYIRARIAEGKMTPEDRLPYILVSCPLMAAGLFLYGWTAEARTLWIGPVIGLTLFGVGNTLFMNAVIGYLIDSFTQYAASALAANTVLRSVGGALLPLAGDSMYQSLRFGWGNSVLGFLALGFTPALIALYKYGESIRLKYPLKL</sequence>
<feature type="transmembrane region" description="Helical" evidence="6">
    <location>
        <begin position="294"/>
        <end position="314"/>
    </location>
</feature>
<name>A0AAD4PUB0_9EURO</name>
<dbReference type="AlphaFoldDB" id="A0AAD4PUB0"/>
<feature type="transmembrane region" description="Helical" evidence="6">
    <location>
        <begin position="139"/>
        <end position="159"/>
    </location>
</feature>
<keyword evidence="9" id="KW-1185">Reference proteome</keyword>
<feature type="transmembrane region" description="Helical" evidence="6">
    <location>
        <begin position="49"/>
        <end position="70"/>
    </location>
</feature>
<dbReference type="SUPFAM" id="SSF103473">
    <property type="entry name" value="MFS general substrate transporter"/>
    <property type="match status" value="1"/>
</dbReference>
<feature type="transmembrane region" description="Helical" evidence="6">
    <location>
        <begin position="76"/>
        <end position="98"/>
    </location>
</feature>
<proteinExistence type="inferred from homology"/>